<keyword evidence="1" id="KW-0732">Signal</keyword>
<feature type="chain" id="PRO_5039673516" description="Stage II sporulation protein R" evidence="1">
    <location>
        <begin position="22"/>
        <end position="202"/>
    </location>
</feature>
<organism evidence="2 3">
    <name type="scientific">Jeotgalibacillus proteolyticus</name>
    <dbReference type="NCBI Taxonomy" id="2082395"/>
    <lineage>
        <taxon>Bacteria</taxon>
        <taxon>Bacillati</taxon>
        <taxon>Bacillota</taxon>
        <taxon>Bacilli</taxon>
        <taxon>Bacillales</taxon>
        <taxon>Caryophanaceae</taxon>
        <taxon>Jeotgalibacillus</taxon>
    </lineage>
</organism>
<evidence type="ECO:0000256" key="1">
    <source>
        <dbReference type="SAM" id="SignalP"/>
    </source>
</evidence>
<dbReference type="OrthoDB" id="9793324at2"/>
<dbReference type="RefSeq" id="WP_104058623.1">
    <property type="nucleotide sequence ID" value="NZ_PREZ01000005.1"/>
</dbReference>
<reference evidence="2 3" key="1">
    <citation type="submission" date="2018-02" db="EMBL/GenBank/DDBJ databases">
        <title>Jeotgalibacillus proteolyticum sp. nov. a protease producing bacterium isolated from ocean sediments of Laizhou Bay.</title>
        <authorList>
            <person name="Li Y."/>
        </authorList>
    </citation>
    <scope>NUCLEOTIDE SEQUENCE [LARGE SCALE GENOMIC DNA]</scope>
    <source>
        <strain evidence="2 3">22-7</strain>
    </source>
</reference>
<evidence type="ECO:0000313" key="2">
    <source>
        <dbReference type="EMBL" id="PPA69630.1"/>
    </source>
</evidence>
<evidence type="ECO:0008006" key="4">
    <source>
        <dbReference type="Google" id="ProtNLM"/>
    </source>
</evidence>
<accession>A0A2S5G9F8</accession>
<sequence>MKTKWLIATILSGSLLVPAHTAEASADLDIRFRVLAHSDEVQDQEIKESIYTLVQGQILQTLSGDRLWNRDELSDQLESKVGEWEELVQQEILDQGFSYSATVRFEKHLFPEKITEEGISPEGIFDTVLVTLGEGKGKNWWCSIFPELCGQILIKEAKAADKSEKEECQPDLSPKKDLKDDSVKVDSLIVTWFKKSWGLISK</sequence>
<dbReference type="InterPro" id="IPR014202">
    <property type="entry name" value="Spore_II_R"/>
</dbReference>
<feature type="signal peptide" evidence="1">
    <location>
        <begin position="1"/>
        <end position="21"/>
    </location>
</feature>
<evidence type="ECO:0000313" key="3">
    <source>
        <dbReference type="Proteomes" id="UP000239047"/>
    </source>
</evidence>
<keyword evidence="3" id="KW-1185">Reference proteome</keyword>
<name>A0A2S5G9F8_9BACL</name>
<gene>
    <name evidence="2" type="ORF">C4B60_13865</name>
</gene>
<proteinExistence type="predicted"/>
<protein>
    <recommendedName>
        <fullName evidence="4">Stage II sporulation protein R</fullName>
    </recommendedName>
</protein>
<dbReference type="EMBL" id="PREZ01000005">
    <property type="protein sequence ID" value="PPA69630.1"/>
    <property type="molecule type" value="Genomic_DNA"/>
</dbReference>
<dbReference type="AlphaFoldDB" id="A0A2S5G9F8"/>
<dbReference type="Pfam" id="PF09551">
    <property type="entry name" value="Spore_II_R"/>
    <property type="match status" value="1"/>
</dbReference>
<dbReference type="Proteomes" id="UP000239047">
    <property type="component" value="Unassembled WGS sequence"/>
</dbReference>
<comment type="caution">
    <text evidence="2">The sequence shown here is derived from an EMBL/GenBank/DDBJ whole genome shotgun (WGS) entry which is preliminary data.</text>
</comment>